<protein>
    <recommendedName>
        <fullName evidence="2">G-patch domain-containing protein</fullName>
    </recommendedName>
</protein>
<reference evidence="3" key="1">
    <citation type="submission" date="2021-11" db="EMBL/GenBank/DDBJ databases">
        <authorList>
            <person name="Schell T."/>
        </authorList>
    </citation>
    <scope>NUCLEOTIDE SEQUENCE</scope>
    <source>
        <strain evidence="3">M5</strain>
    </source>
</reference>
<evidence type="ECO:0000313" key="3">
    <source>
        <dbReference type="EMBL" id="CAH0107344.1"/>
    </source>
</evidence>
<feature type="compositionally biased region" description="Basic and acidic residues" evidence="1">
    <location>
        <begin position="364"/>
        <end position="376"/>
    </location>
</feature>
<dbReference type="PANTHER" id="PTHR23149:SF27">
    <property type="entry name" value="PIN2_TERF1-INTERACTING TELOMERASE INHIBITOR 1"/>
    <property type="match status" value="1"/>
</dbReference>
<dbReference type="Proteomes" id="UP000789390">
    <property type="component" value="Unassembled WGS sequence"/>
</dbReference>
<gene>
    <name evidence="3" type="ORF">DGAL_LOCUS10636</name>
</gene>
<dbReference type="InterPro" id="IPR000467">
    <property type="entry name" value="G_patch_dom"/>
</dbReference>
<feature type="compositionally biased region" description="Basic and acidic residues" evidence="1">
    <location>
        <begin position="545"/>
        <end position="565"/>
    </location>
</feature>
<dbReference type="InterPro" id="IPR050656">
    <property type="entry name" value="PINX1"/>
</dbReference>
<dbReference type="PROSITE" id="PS50174">
    <property type="entry name" value="G_PATCH"/>
    <property type="match status" value="1"/>
</dbReference>
<feature type="region of interest" description="Disordered" evidence="1">
    <location>
        <begin position="480"/>
        <end position="565"/>
    </location>
</feature>
<feature type="domain" description="G-patch" evidence="2">
    <location>
        <begin position="26"/>
        <end position="72"/>
    </location>
</feature>
<dbReference type="Pfam" id="PF01585">
    <property type="entry name" value="G-patch"/>
    <property type="match status" value="1"/>
</dbReference>
<evidence type="ECO:0000256" key="1">
    <source>
        <dbReference type="SAM" id="MobiDB-lite"/>
    </source>
</evidence>
<evidence type="ECO:0000259" key="2">
    <source>
        <dbReference type="PROSITE" id="PS50174"/>
    </source>
</evidence>
<evidence type="ECO:0000313" key="4">
    <source>
        <dbReference type="Proteomes" id="UP000789390"/>
    </source>
</evidence>
<dbReference type="GO" id="GO:0005730">
    <property type="term" value="C:nucleolus"/>
    <property type="evidence" value="ECO:0007669"/>
    <property type="project" value="TreeGrafter"/>
</dbReference>
<sequence>MAMLAEPKRKRKWSLNPRGKDWTNDDTKIGQKLLEKMGWAKGKGLGREEQGDLEPIRLKYKNDAEGVGYEVKDDQWVSHREEFNNILSALNGNQIPIEEAEPIPIKSLEVRSKSSKSRVHYHKFTRGKDLSRYSASDMACILGKRANAEINQVKEEIKKEEPIESSNGSVEHLHGVTTIQRGSIQEYFASKMAAVKEKQLGYLANGEQNASLNDSTNGEKRVRINEDLNIVKEFCSKEKILKSNQMTETVEEIGNKKKKKKLKIKLEEYNDDGPSEPQLPIIEELLDNLETKKKKKKNKGRIEEVIPEPVIEVEPIKIKKSKKRKIEEVNGEPEIIQNGKDDANTQPKKKKSKKQEEEQPVEVIEPKVKKSKKDETLEAVTELGQIKEEPTIKKKKKKNKKNEEPPPTEKYTKMENSFIENEQAEIIQNDVIETEQPPKKKKKKNKKGDDEVPETFRKIEEIEFELKVAEKFNSELADEVGSIQKDVDVRVSKKNKKNKKDVIETLETSVQEDKTIQDAQVNSTKDRSKKRRASDVTDKVVTVNVKEEQQEEQSTKEKKKDKKNIDKKVCSADQLTCEADVKPDDAQKELGDSRIKDMSTILSEGNDETQGGKNFNILENLQLSNGPERLSQKVNRRLMRAQFDQFVGSNLLSIIGYGFSKHGNKLHMT</sequence>
<dbReference type="EMBL" id="CAKKLH010000268">
    <property type="protein sequence ID" value="CAH0107344.1"/>
    <property type="molecule type" value="Genomic_DNA"/>
</dbReference>
<proteinExistence type="predicted"/>
<dbReference type="SMART" id="SM00443">
    <property type="entry name" value="G_patch"/>
    <property type="match status" value="1"/>
</dbReference>
<feature type="region of interest" description="Disordered" evidence="1">
    <location>
        <begin position="320"/>
        <end position="452"/>
    </location>
</feature>
<dbReference type="PANTHER" id="PTHR23149">
    <property type="entry name" value="G PATCH DOMAIN CONTAINING PROTEIN"/>
    <property type="match status" value="1"/>
</dbReference>
<comment type="caution">
    <text evidence="3">The sequence shown here is derived from an EMBL/GenBank/DDBJ whole genome shotgun (WGS) entry which is preliminary data.</text>
</comment>
<keyword evidence="4" id="KW-1185">Reference proteome</keyword>
<accession>A0A8J2WLJ0</accession>
<dbReference type="GO" id="GO:0003676">
    <property type="term" value="F:nucleic acid binding"/>
    <property type="evidence" value="ECO:0007669"/>
    <property type="project" value="InterPro"/>
</dbReference>
<feature type="region of interest" description="Disordered" evidence="1">
    <location>
        <begin position="1"/>
        <end position="26"/>
    </location>
</feature>
<name>A0A8J2WLJ0_9CRUS</name>
<organism evidence="3 4">
    <name type="scientific">Daphnia galeata</name>
    <dbReference type="NCBI Taxonomy" id="27404"/>
    <lineage>
        <taxon>Eukaryota</taxon>
        <taxon>Metazoa</taxon>
        <taxon>Ecdysozoa</taxon>
        <taxon>Arthropoda</taxon>
        <taxon>Crustacea</taxon>
        <taxon>Branchiopoda</taxon>
        <taxon>Diplostraca</taxon>
        <taxon>Cladocera</taxon>
        <taxon>Anomopoda</taxon>
        <taxon>Daphniidae</taxon>
        <taxon>Daphnia</taxon>
    </lineage>
</organism>
<dbReference type="OrthoDB" id="29523at2759"/>
<dbReference type="GO" id="GO:0010521">
    <property type="term" value="F:telomerase inhibitor activity"/>
    <property type="evidence" value="ECO:0007669"/>
    <property type="project" value="TreeGrafter"/>
</dbReference>
<dbReference type="AlphaFoldDB" id="A0A8J2WLJ0"/>